<keyword evidence="1" id="KW-0812">Transmembrane</keyword>
<evidence type="ECO:0000313" key="2">
    <source>
        <dbReference type="Proteomes" id="UP000504635"/>
    </source>
</evidence>
<evidence type="ECO:0000313" key="3">
    <source>
        <dbReference type="RefSeq" id="XP_030751193.1"/>
    </source>
</evidence>
<feature type="transmembrane region" description="Helical" evidence="1">
    <location>
        <begin position="111"/>
        <end position="131"/>
    </location>
</feature>
<protein>
    <submittedName>
        <fullName evidence="3">Uncharacterized protein LOC115878748</fullName>
    </submittedName>
</protein>
<proteinExistence type="predicted"/>
<dbReference type="AlphaFoldDB" id="A0A6J2XIB8"/>
<dbReference type="Proteomes" id="UP000504635">
    <property type="component" value="Unplaced"/>
</dbReference>
<keyword evidence="1" id="KW-1133">Transmembrane helix</keyword>
<dbReference type="RefSeq" id="XP_030751193.1">
    <property type="nucleotide sequence ID" value="XM_030895333.1"/>
</dbReference>
<keyword evidence="2" id="KW-1185">Reference proteome</keyword>
<dbReference type="OrthoDB" id="8187586at2759"/>
<sequence>MGFGKGVRIDISLIMKIIALVCCACALGLSLNGTGANGRVWATFNCFKFATGGYMIVLAIFIGWAIVKYDVDKLFAGCILAFGFIYNVGAGAALISYYVDYKDDILTCVGGALDLAAGIVMLVDTLHCFGLF</sequence>
<feature type="transmembrane region" description="Helical" evidence="1">
    <location>
        <begin position="12"/>
        <end position="29"/>
    </location>
</feature>
<evidence type="ECO:0000256" key="1">
    <source>
        <dbReference type="SAM" id="Phobius"/>
    </source>
</evidence>
<reference evidence="3" key="1">
    <citation type="submission" date="2025-08" db="UniProtKB">
        <authorList>
            <consortium name="RefSeq"/>
        </authorList>
    </citation>
    <scope>IDENTIFICATION</scope>
    <source>
        <tissue evidence="3">Gonads</tissue>
    </source>
</reference>
<accession>A0A6J2XIB8</accession>
<gene>
    <name evidence="3" type="primary">LOC115878748</name>
</gene>
<keyword evidence="1" id="KW-0472">Membrane</keyword>
<feature type="transmembrane region" description="Helical" evidence="1">
    <location>
        <begin position="49"/>
        <end position="67"/>
    </location>
</feature>
<dbReference type="KEGG" id="soy:115878748"/>
<name>A0A6J2XIB8_SITOR</name>
<dbReference type="InParanoid" id="A0A6J2XIB8"/>
<feature type="transmembrane region" description="Helical" evidence="1">
    <location>
        <begin position="74"/>
        <end position="99"/>
    </location>
</feature>
<organism evidence="2 3">
    <name type="scientific">Sitophilus oryzae</name>
    <name type="common">Rice weevil</name>
    <name type="synonym">Curculio oryzae</name>
    <dbReference type="NCBI Taxonomy" id="7048"/>
    <lineage>
        <taxon>Eukaryota</taxon>
        <taxon>Metazoa</taxon>
        <taxon>Ecdysozoa</taxon>
        <taxon>Arthropoda</taxon>
        <taxon>Hexapoda</taxon>
        <taxon>Insecta</taxon>
        <taxon>Pterygota</taxon>
        <taxon>Neoptera</taxon>
        <taxon>Endopterygota</taxon>
        <taxon>Coleoptera</taxon>
        <taxon>Polyphaga</taxon>
        <taxon>Cucujiformia</taxon>
        <taxon>Curculionidae</taxon>
        <taxon>Dryophthorinae</taxon>
        <taxon>Sitophilus</taxon>
    </lineage>
</organism>
<dbReference type="GeneID" id="115878748"/>